<dbReference type="GO" id="GO:0016614">
    <property type="term" value="F:oxidoreductase activity, acting on CH-OH group of donors"/>
    <property type="evidence" value="ECO:0007669"/>
    <property type="project" value="InterPro"/>
</dbReference>
<dbReference type="Gene3D" id="2.140.10.10">
    <property type="entry name" value="Quinoprotein alcohol dehydrogenase-like superfamily"/>
    <property type="match status" value="2"/>
</dbReference>
<dbReference type="PANTHER" id="PTHR32303">
    <property type="entry name" value="QUINOPROTEIN ALCOHOL DEHYDROGENASE (CYTOCHROME C)"/>
    <property type="match status" value="1"/>
</dbReference>
<reference evidence="12" key="1">
    <citation type="submission" date="2018-02" db="EMBL/GenBank/DDBJ databases">
        <title>Genome sequencing of Solimonas sp. HR-BB.</title>
        <authorList>
            <person name="Lee Y."/>
            <person name="Jeon C.O."/>
        </authorList>
    </citation>
    <scope>NUCLEOTIDE SEQUENCE [LARGE SCALE GENOMIC DNA]</scope>
    <source>
        <strain evidence="12">HR-U</strain>
    </source>
</reference>
<dbReference type="SUPFAM" id="SSF46626">
    <property type="entry name" value="Cytochrome c"/>
    <property type="match status" value="1"/>
</dbReference>
<dbReference type="InterPro" id="IPR011047">
    <property type="entry name" value="Quinoprotein_ADH-like_sf"/>
</dbReference>
<evidence type="ECO:0000256" key="8">
    <source>
        <dbReference type="PROSITE-ProRule" id="PRU00433"/>
    </source>
</evidence>
<dbReference type="SUPFAM" id="SSF50998">
    <property type="entry name" value="Quinoprotein alcohol dehydrogenase-like"/>
    <property type="match status" value="1"/>
</dbReference>
<keyword evidence="3 8" id="KW-0349">Heme</keyword>
<evidence type="ECO:0000259" key="10">
    <source>
        <dbReference type="PROSITE" id="PS51007"/>
    </source>
</evidence>
<dbReference type="Proteomes" id="UP000239590">
    <property type="component" value="Unassembled WGS sequence"/>
</dbReference>
<evidence type="ECO:0000313" key="12">
    <source>
        <dbReference type="Proteomes" id="UP000239590"/>
    </source>
</evidence>
<sequence>MKYLALIGAFALLGWSCSSPEKPSEDWPTYGGNYAGNRYSKLDQINRSNVSQLKVAWSYKAVQGENPFEIQCQPLMIHGILYGTTPLLKLFALKADTGEELWKFDPFENQIPTFHPIRGLMYWPEGKRIYYSAGSRLFALDAEKGTLVSEFGEKGSIDLHEGVGDGLDRDVNALPVDATSPGIIYKETLVMGSRVGEGTDAAPGYIRGFDVRSGKLKWVFHTIPHPGEYGYDTWPKDAWKKSGAANNWGGMVLDEKRGVVYLGTGSPSSDFYGGAREGTNLFSDCILALDAETGKRLWHFQTIHHDLWDRDIPCSPTLTTVVHQGKKVEVVVQATKDGLVYVLNRDTGESLFPIEESPVPTEALPGEKPWPTQKYPLKPAPLTRQFLTEADITTRTPEAHAFVLKRFQQTRSGNKFIPPSKEGTLVFGLGGGAEWGGSAVDEQGILYQNANEMVWDVQMEEFKRQKSQPLSGETLYLDHCSICHGSERKGNGVEYPDLRNVKAKYSPQQVMQILQTGRGRMPSFQQVPEKTRLAIVNFLLGINKPIPPDPHDSKPAVTTADTPPPPPYVNTGWKRFLDPDGYPAITPPWGTLNAIDLNTGEYLWRVALGEFPELTKKGLPVTGTESYGGPLVTAGGLVFIAATKDERFRAFDKKTGKVVWEYQLPAGGFATPMTYQMNGKQYIVLAVGGVKNGHKPGGYYLAFSL</sequence>
<evidence type="ECO:0000256" key="6">
    <source>
        <dbReference type="ARBA" id="ARBA00023002"/>
    </source>
</evidence>
<dbReference type="InterPro" id="IPR036909">
    <property type="entry name" value="Cyt_c-like_dom_sf"/>
</dbReference>
<comment type="caution">
    <text evidence="11">The sequence shown here is derived from an EMBL/GenBank/DDBJ whole genome shotgun (WGS) entry which is preliminary data.</text>
</comment>
<dbReference type="EMBL" id="PTRA01000006">
    <property type="protein sequence ID" value="PQA54409.1"/>
    <property type="molecule type" value="Genomic_DNA"/>
</dbReference>
<evidence type="ECO:0000256" key="2">
    <source>
        <dbReference type="ARBA" id="ARBA00008156"/>
    </source>
</evidence>
<protein>
    <submittedName>
        <fullName evidence="11">Pyrrolo-quinoline quinone</fullName>
    </submittedName>
</protein>
<evidence type="ECO:0000256" key="5">
    <source>
        <dbReference type="ARBA" id="ARBA00022729"/>
    </source>
</evidence>
<gene>
    <name evidence="11" type="ORF">C5O19_21915</name>
</gene>
<dbReference type="InterPro" id="IPR017511">
    <property type="entry name" value="PQQ_mDH"/>
</dbReference>
<proteinExistence type="inferred from homology"/>
<evidence type="ECO:0000256" key="1">
    <source>
        <dbReference type="ARBA" id="ARBA00001931"/>
    </source>
</evidence>
<dbReference type="SMART" id="SM00564">
    <property type="entry name" value="PQQ"/>
    <property type="match status" value="6"/>
</dbReference>
<feature type="domain" description="Cytochrome c" evidence="10">
    <location>
        <begin position="467"/>
        <end position="543"/>
    </location>
</feature>
<keyword evidence="6" id="KW-0560">Oxidoreductase</keyword>
<dbReference type="AlphaFoldDB" id="A0A2S7IGE0"/>
<accession>A0A2S7IGE0</accession>
<dbReference type="InterPro" id="IPR018391">
    <property type="entry name" value="PQQ_b-propeller_rpt"/>
</dbReference>
<dbReference type="GO" id="GO:0009055">
    <property type="term" value="F:electron transfer activity"/>
    <property type="evidence" value="ECO:0007669"/>
    <property type="project" value="InterPro"/>
</dbReference>
<dbReference type="Pfam" id="PF13442">
    <property type="entry name" value="Cytochrome_CBB3"/>
    <property type="match status" value="1"/>
</dbReference>
<evidence type="ECO:0000256" key="9">
    <source>
        <dbReference type="SAM" id="MobiDB-lite"/>
    </source>
</evidence>
<keyword evidence="4 8" id="KW-0479">Metal-binding</keyword>
<keyword evidence="5" id="KW-0732">Signal</keyword>
<dbReference type="InterPro" id="IPR009056">
    <property type="entry name" value="Cyt_c-like_dom"/>
</dbReference>
<dbReference type="PROSITE" id="PS51007">
    <property type="entry name" value="CYTC"/>
    <property type="match status" value="1"/>
</dbReference>
<dbReference type="GO" id="GO:0048038">
    <property type="term" value="F:quinone binding"/>
    <property type="evidence" value="ECO:0007669"/>
    <property type="project" value="InterPro"/>
</dbReference>
<dbReference type="PANTHER" id="PTHR32303:SF4">
    <property type="entry name" value="QUINOPROTEIN GLUCOSE DEHYDROGENASE"/>
    <property type="match status" value="1"/>
</dbReference>
<keyword evidence="7 8" id="KW-0408">Iron</keyword>
<evidence type="ECO:0000313" key="11">
    <source>
        <dbReference type="EMBL" id="PQA54409.1"/>
    </source>
</evidence>
<comment type="cofactor">
    <cofactor evidence="1">
        <name>pyrroloquinoline quinone</name>
        <dbReference type="ChEBI" id="CHEBI:58442"/>
    </cofactor>
</comment>
<dbReference type="InterPro" id="IPR002372">
    <property type="entry name" value="PQQ_rpt_dom"/>
</dbReference>
<keyword evidence="12" id="KW-1185">Reference proteome</keyword>
<organism evidence="11 12">
    <name type="scientific">Siphonobacter curvatus</name>
    <dbReference type="NCBI Taxonomy" id="2094562"/>
    <lineage>
        <taxon>Bacteria</taxon>
        <taxon>Pseudomonadati</taxon>
        <taxon>Bacteroidota</taxon>
        <taxon>Cytophagia</taxon>
        <taxon>Cytophagales</taxon>
        <taxon>Cytophagaceae</taxon>
        <taxon>Siphonobacter</taxon>
    </lineage>
</organism>
<name>A0A2S7IGE0_9BACT</name>
<evidence type="ECO:0000256" key="4">
    <source>
        <dbReference type="ARBA" id="ARBA00022723"/>
    </source>
</evidence>
<dbReference type="Pfam" id="PF01011">
    <property type="entry name" value="PQQ"/>
    <property type="match status" value="2"/>
</dbReference>
<dbReference type="GO" id="GO:0046872">
    <property type="term" value="F:metal ion binding"/>
    <property type="evidence" value="ECO:0007669"/>
    <property type="project" value="UniProtKB-KW"/>
</dbReference>
<evidence type="ECO:0000256" key="3">
    <source>
        <dbReference type="ARBA" id="ARBA00022617"/>
    </source>
</evidence>
<dbReference type="CDD" id="cd10280">
    <property type="entry name" value="PQQ_mGDH"/>
    <property type="match status" value="1"/>
</dbReference>
<dbReference type="RefSeq" id="WP_104715533.1">
    <property type="nucleotide sequence ID" value="NZ_PTRA01000006.1"/>
</dbReference>
<comment type="similarity">
    <text evidence="2">Belongs to the bacterial PQQ dehydrogenase family.</text>
</comment>
<dbReference type="GO" id="GO:0020037">
    <property type="term" value="F:heme binding"/>
    <property type="evidence" value="ECO:0007669"/>
    <property type="project" value="InterPro"/>
</dbReference>
<dbReference type="Gene3D" id="1.10.760.10">
    <property type="entry name" value="Cytochrome c-like domain"/>
    <property type="match status" value="1"/>
</dbReference>
<dbReference type="OrthoDB" id="9794322at2"/>
<evidence type="ECO:0000256" key="7">
    <source>
        <dbReference type="ARBA" id="ARBA00023004"/>
    </source>
</evidence>
<dbReference type="GO" id="GO:0016020">
    <property type="term" value="C:membrane"/>
    <property type="evidence" value="ECO:0007669"/>
    <property type="project" value="InterPro"/>
</dbReference>
<feature type="region of interest" description="Disordered" evidence="9">
    <location>
        <begin position="356"/>
        <end position="375"/>
    </location>
</feature>